<proteinExistence type="inferred from homology"/>
<dbReference type="Gene3D" id="1.10.1040.10">
    <property type="entry name" value="N-(1-d-carboxylethyl)-l-norvaline Dehydrogenase, domain 2"/>
    <property type="match status" value="1"/>
</dbReference>
<sequence>MESRASTKPHQLATMAERELVIGILSIGDMGVGIGKLLISQGYKVATFAEDRSEHTRERAKSSGIELLSSIAALVSESACILSIVPPRDALTTAQRVADVTSSEASTRENPLYYLDLNAIAPSHASQIESLFAPTPNIIFIDGGIIGGPPRLKPDAPIGWTRPSIVVSGPTKLPYIDLAQTLNIDHITDTIGPASGLKMCFASTTKGFIAIAIQSLVTAEAMGVYPQLRGYLEKHNKEALAIADRGVVSMPPKAYRWVNEMQQIGRTMEEEGGFSSGLFDGVAEVYRVVAEDTALGLEQPGRRQRGLTVDDVVTVMREGMKATKQKLD</sequence>
<dbReference type="InterPro" id="IPR006115">
    <property type="entry name" value="6PGDH_NADP-bd"/>
</dbReference>
<feature type="domain" description="Phosphogluconate dehydrogenase NAD-binding putative C-terminal" evidence="3">
    <location>
        <begin position="219"/>
        <end position="289"/>
    </location>
</feature>
<dbReference type="InterPro" id="IPR008927">
    <property type="entry name" value="6-PGluconate_DH-like_C_sf"/>
</dbReference>
<evidence type="ECO:0000259" key="2">
    <source>
        <dbReference type="Pfam" id="PF03446"/>
    </source>
</evidence>
<dbReference type="EMBL" id="JBFXLT010000282">
    <property type="protein sequence ID" value="KAL2801636.1"/>
    <property type="molecule type" value="Genomic_DNA"/>
</dbReference>
<dbReference type="InterPro" id="IPR013328">
    <property type="entry name" value="6PGD_dom2"/>
</dbReference>
<dbReference type="Proteomes" id="UP001610334">
    <property type="component" value="Unassembled WGS sequence"/>
</dbReference>
<organism evidence="4 5">
    <name type="scientific">Aspergillus granulosus</name>
    <dbReference type="NCBI Taxonomy" id="176169"/>
    <lineage>
        <taxon>Eukaryota</taxon>
        <taxon>Fungi</taxon>
        <taxon>Dikarya</taxon>
        <taxon>Ascomycota</taxon>
        <taxon>Pezizomycotina</taxon>
        <taxon>Eurotiomycetes</taxon>
        <taxon>Eurotiomycetidae</taxon>
        <taxon>Eurotiales</taxon>
        <taxon>Aspergillaceae</taxon>
        <taxon>Aspergillus</taxon>
        <taxon>Aspergillus subgen. Nidulantes</taxon>
    </lineage>
</organism>
<gene>
    <name evidence="4" type="ORF">BJX63DRAFT_416892</name>
</gene>
<dbReference type="PANTHER" id="PTHR43580:SF2">
    <property type="entry name" value="CYTOKINE-LIKE NUCLEAR FACTOR N-PAC"/>
    <property type="match status" value="1"/>
</dbReference>
<comment type="similarity">
    <text evidence="1">Belongs to the HIBADH-related family. NP60 subfamily.</text>
</comment>
<dbReference type="InterPro" id="IPR015814">
    <property type="entry name" value="Pgluconate_DH_NAD-bd_C"/>
</dbReference>
<evidence type="ECO:0000259" key="3">
    <source>
        <dbReference type="Pfam" id="PF09130"/>
    </source>
</evidence>
<name>A0ABR4GRJ0_9EURO</name>
<dbReference type="PANTHER" id="PTHR43580">
    <property type="entry name" value="OXIDOREDUCTASE GLYR1-RELATED"/>
    <property type="match status" value="1"/>
</dbReference>
<accession>A0ABR4GRJ0</accession>
<reference evidence="4 5" key="1">
    <citation type="submission" date="2024-07" db="EMBL/GenBank/DDBJ databases">
        <title>Section-level genome sequencing and comparative genomics of Aspergillus sections Usti and Cavernicolus.</title>
        <authorList>
            <consortium name="Lawrence Berkeley National Laboratory"/>
            <person name="Nybo J.L."/>
            <person name="Vesth T.C."/>
            <person name="Theobald S."/>
            <person name="Frisvad J.C."/>
            <person name="Larsen T.O."/>
            <person name="Kjaerboelling I."/>
            <person name="Rothschild-Mancinelli K."/>
            <person name="Lyhne E.K."/>
            <person name="Kogle M.E."/>
            <person name="Barry K."/>
            <person name="Clum A."/>
            <person name="Na H."/>
            <person name="Ledsgaard L."/>
            <person name="Lin J."/>
            <person name="Lipzen A."/>
            <person name="Kuo A."/>
            <person name="Riley R."/>
            <person name="Mondo S."/>
            <person name="Labutti K."/>
            <person name="Haridas S."/>
            <person name="Pangalinan J."/>
            <person name="Salamov A.A."/>
            <person name="Simmons B.A."/>
            <person name="Magnuson J.K."/>
            <person name="Chen J."/>
            <person name="Drula E."/>
            <person name="Henrissat B."/>
            <person name="Wiebenga A."/>
            <person name="Lubbers R.J."/>
            <person name="Gomes A.C."/>
            <person name="Makela M.R."/>
            <person name="Stajich J."/>
            <person name="Grigoriev I.V."/>
            <person name="Mortensen U.H."/>
            <person name="De Vries R.P."/>
            <person name="Baker S.E."/>
            <person name="Andersen M.R."/>
        </authorList>
    </citation>
    <scope>NUCLEOTIDE SEQUENCE [LARGE SCALE GENOMIC DNA]</scope>
    <source>
        <strain evidence="4 5">CBS 588.65</strain>
    </source>
</reference>
<evidence type="ECO:0000313" key="5">
    <source>
        <dbReference type="Proteomes" id="UP001610334"/>
    </source>
</evidence>
<dbReference type="Gene3D" id="3.40.50.720">
    <property type="entry name" value="NAD(P)-binding Rossmann-like Domain"/>
    <property type="match status" value="1"/>
</dbReference>
<evidence type="ECO:0000256" key="1">
    <source>
        <dbReference type="ARBA" id="ARBA00007598"/>
    </source>
</evidence>
<dbReference type="InterPro" id="IPR036291">
    <property type="entry name" value="NAD(P)-bd_dom_sf"/>
</dbReference>
<dbReference type="SUPFAM" id="SSF51735">
    <property type="entry name" value="NAD(P)-binding Rossmann-fold domains"/>
    <property type="match status" value="1"/>
</dbReference>
<dbReference type="InterPro" id="IPR051265">
    <property type="entry name" value="HIBADH-related_NP60_sf"/>
</dbReference>
<protein>
    <submittedName>
        <fullName evidence="4">6-phosphogluconate dehydrogenase</fullName>
    </submittedName>
</protein>
<dbReference type="Pfam" id="PF09130">
    <property type="entry name" value="DUF1932"/>
    <property type="match status" value="1"/>
</dbReference>
<feature type="domain" description="6-phosphogluconate dehydrogenase NADP-binding" evidence="2">
    <location>
        <begin position="22"/>
        <end position="149"/>
    </location>
</feature>
<comment type="caution">
    <text evidence="4">The sequence shown here is derived from an EMBL/GenBank/DDBJ whole genome shotgun (WGS) entry which is preliminary data.</text>
</comment>
<dbReference type="Pfam" id="PF03446">
    <property type="entry name" value="NAD_binding_2"/>
    <property type="match status" value="1"/>
</dbReference>
<evidence type="ECO:0000313" key="4">
    <source>
        <dbReference type="EMBL" id="KAL2801636.1"/>
    </source>
</evidence>
<keyword evidence="5" id="KW-1185">Reference proteome</keyword>
<dbReference type="SUPFAM" id="SSF48179">
    <property type="entry name" value="6-phosphogluconate dehydrogenase C-terminal domain-like"/>
    <property type="match status" value="1"/>
</dbReference>